<reference evidence="4" key="1">
    <citation type="submission" date="2017-02" db="UniProtKB">
        <authorList>
            <consortium name="WormBaseParasite"/>
        </authorList>
    </citation>
    <scope>IDENTIFICATION</scope>
</reference>
<accession>A0A0N4WZG9</accession>
<evidence type="ECO:0000313" key="2">
    <source>
        <dbReference type="EMBL" id="VDO64624.1"/>
    </source>
</evidence>
<dbReference type="Proteomes" id="UP000268014">
    <property type="component" value="Unassembled WGS sequence"/>
</dbReference>
<evidence type="ECO:0000256" key="1">
    <source>
        <dbReference type="SAM" id="MobiDB-lite"/>
    </source>
</evidence>
<organism evidence="4">
    <name type="scientific">Haemonchus placei</name>
    <name type="common">Barber's pole worm</name>
    <dbReference type="NCBI Taxonomy" id="6290"/>
    <lineage>
        <taxon>Eukaryota</taxon>
        <taxon>Metazoa</taxon>
        <taxon>Ecdysozoa</taxon>
        <taxon>Nematoda</taxon>
        <taxon>Chromadorea</taxon>
        <taxon>Rhabditida</taxon>
        <taxon>Rhabditina</taxon>
        <taxon>Rhabditomorpha</taxon>
        <taxon>Strongyloidea</taxon>
        <taxon>Trichostrongylidae</taxon>
        <taxon>Haemonchus</taxon>
    </lineage>
</organism>
<proteinExistence type="predicted"/>
<sequence length="42" mass="4811">MQHRETYNVQQEGLENNKNVSGTEDTWGSHHQSKSSRTPRVG</sequence>
<evidence type="ECO:0000313" key="3">
    <source>
        <dbReference type="Proteomes" id="UP000268014"/>
    </source>
</evidence>
<feature type="compositionally biased region" description="Polar residues" evidence="1">
    <location>
        <begin position="7"/>
        <end position="42"/>
    </location>
</feature>
<gene>
    <name evidence="2" type="ORF">HPLM_LOCUS17331</name>
</gene>
<keyword evidence="3" id="KW-1185">Reference proteome</keyword>
<dbReference type="WBParaSite" id="HPLM_0001733901-mRNA-1">
    <property type="protein sequence ID" value="HPLM_0001733901-mRNA-1"/>
    <property type="gene ID" value="HPLM_0001733901"/>
</dbReference>
<reference evidence="2 3" key="2">
    <citation type="submission" date="2018-11" db="EMBL/GenBank/DDBJ databases">
        <authorList>
            <consortium name="Pathogen Informatics"/>
        </authorList>
    </citation>
    <scope>NUCLEOTIDE SEQUENCE [LARGE SCALE GENOMIC DNA]</scope>
    <source>
        <strain evidence="2 3">MHpl1</strain>
    </source>
</reference>
<feature type="region of interest" description="Disordered" evidence="1">
    <location>
        <begin position="1"/>
        <end position="42"/>
    </location>
</feature>
<protein>
    <submittedName>
        <fullName evidence="4">YpzI family protein</fullName>
    </submittedName>
</protein>
<dbReference type="EMBL" id="UZAF01019906">
    <property type="protein sequence ID" value="VDO64624.1"/>
    <property type="molecule type" value="Genomic_DNA"/>
</dbReference>
<evidence type="ECO:0000313" key="4">
    <source>
        <dbReference type="WBParaSite" id="HPLM_0001733901-mRNA-1"/>
    </source>
</evidence>
<dbReference type="AlphaFoldDB" id="A0A0N4WZG9"/>
<name>A0A0N4WZG9_HAEPC</name>